<keyword evidence="2" id="KW-1185">Reference proteome</keyword>
<name>A0A328EC24_9ASTE</name>
<reference evidence="1 2" key="1">
    <citation type="submission" date="2018-06" db="EMBL/GenBank/DDBJ databases">
        <title>The Genome of Cuscuta australis (Dodder) Provides Insight into the Evolution of Plant Parasitism.</title>
        <authorList>
            <person name="Liu H."/>
        </authorList>
    </citation>
    <scope>NUCLEOTIDE SEQUENCE [LARGE SCALE GENOMIC DNA]</scope>
    <source>
        <strain evidence="2">cv. Yunnan</strain>
        <tissue evidence="1">Vines</tissue>
    </source>
</reference>
<dbReference type="AlphaFoldDB" id="A0A328EC24"/>
<protein>
    <submittedName>
        <fullName evidence="1">Uncharacterized protein</fullName>
    </submittedName>
</protein>
<evidence type="ECO:0000313" key="1">
    <source>
        <dbReference type="EMBL" id="RAL54041.1"/>
    </source>
</evidence>
<gene>
    <name evidence="1" type="ORF">DM860_004512</name>
</gene>
<accession>A0A328EC24</accession>
<organism evidence="1 2">
    <name type="scientific">Cuscuta australis</name>
    <dbReference type="NCBI Taxonomy" id="267555"/>
    <lineage>
        <taxon>Eukaryota</taxon>
        <taxon>Viridiplantae</taxon>
        <taxon>Streptophyta</taxon>
        <taxon>Embryophyta</taxon>
        <taxon>Tracheophyta</taxon>
        <taxon>Spermatophyta</taxon>
        <taxon>Magnoliopsida</taxon>
        <taxon>eudicotyledons</taxon>
        <taxon>Gunneridae</taxon>
        <taxon>Pentapetalae</taxon>
        <taxon>asterids</taxon>
        <taxon>lamiids</taxon>
        <taxon>Solanales</taxon>
        <taxon>Convolvulaceae</taxon>
        <taxon>Cuscuteae</taxon>
        <taxon>Cuscuta</taxon>
        <taxon>Cuscuta subgen. Grammica</taxon>
        <taxon>Cuscuta sect. Cleistogrammica</taxon>
    </lineage>
</organism>
<evidence type="ECO:0000313" key="2">
    <source>
        <dbReference type="Proteomes" id="UP000249390"/>
    </source>
</evidence>
<dbReference type="Proteomes" id="UP000249390">
    <property type="component" value="Unassembled WGS sequence"/>
</dbReference>
<comment type="caution">
    <text evidence="1">The sequence shown here is derived from an EMBL/GenBank/DDBJ whole genome shotgun (WGS) entry which is preliminary data.</text>
</comment>
<dbReference type="EMBL" id="NQVE01000015">
    <property type="protein sequence ID" value="RAL54041.1"/>
    <property type="molecule type" value="Genomic_DNA"/>
</dbReference>
<proteinExistence type="predicted"/>
<sequence length="135" mass="15095">MVSSDPVPPLLPPLSKRVTLDWLGQPEWSKQGLGTNIYSAAVHSLKPSLEVSQWSGANLEAITPSDMQVTLIKLKPIKWRTTTKADYAAFCCHLDVFTHRNAKIHGGTSVTVKDSIHWIKFQETVHWICRLCSSN</sequence>